<evidence type="ECO:0000313" key="3">
    <source>
        <dbReference type="Proteomes" id="UP000294933"/>
    </source>
</evidence>
<gene>
    <name evidence="2" type="ORF">BD410DRAFT_750151</name>
</gene>
<protein>
    <recommendedName>
        <fullName evidence="4">Ribosomal protein L10</fullName>
    </recommendedName>
</protein>
<dbReference type="PANTHER" id="PTHR11560">
    <property type="entry name" value="39S RIBOSOMAL PROTEIN L10, MITOCHONDRIAL"/>
    <property type="match status" value="1"/>
</dbReference>
<dbReference type="SUPFAM" id="SSF160369">
    <property type="entry name" value="Ribosomal protein L10-like"/>
    <property type="match status" value="1"/>
</dbReference>
<dbReference type="Gene3D" id="3.30.70.1730">
    <property type="match status" value="1"/>
</dbReference>
<evidence type="ECO:0000256" key="1">
    <source>
        <dbReference type="ARBA" id="ARBA00008889"/>
    </source>
</evidence>
<name>A0A4Y7Q270_9AGAM</name>
<dbReference type="VEuPathDB" id="FungiDB:BD410DRAFT_750151"/>
<evidence type="ECO:0008006" key="4">
    <source>
        <dbReference type="Google" id="ProtNLM"/>
    </source>
</evidence>
<sequence>MVRIPTQLAQTTRSYAISVQPPIEWEGKRLPRRFDERKTFLYNQYARLLASSSSSPILFLEHTNFRAQSLIKLRRDIAAASTQHVPTLSGNISTKDTPAKLSVITTSLFGVALRDYAPLDQKASKEIEKMVKGGLAVLTLPTLNPPQLQAIVRALERAVPPKVAQTPEELAKEASAEADAYVPGRRQKRIRKRYTPELTVLGAIIEGRVFSVQGVKDVAGLPTLETLHAQIVGLLSSPATQLAAVLSEASGGRLARTLEGFKKGLEG</sequence>
<keyword evidence="3" id="KW-1185">Reference proteome</keyword>
<dbReference type="AlphaFoldDB" id="A0A4Y7Q270"/>
<accession>A0A4Y7Q270</accession>
<dbReference type="Proteomes" id="UP000294933">
    <property type="component" value="Unassembled WGS sequence"/>
</dbReference>
<dbReference type="OrthoDB" id="360689at2759"/>
<dbReference type="STRING" id="50990.A0A4Y7Q270"/>
<reference evidence="2 3" key="1">
    <citation type="submission" date="2018-06" db="EMBL/GenBank/DDBJ databases">
        <title>A transcriptomic atlas of mushroom development highlights an independent origin of complex multicellularity.</title>
        <authorList>
            <consortium name="DOE Joint Genome Institute"/>
            <person name="Krizsan K."/>
            <person name="Almasi E."/>
            <person name="Merenyi Z."/>
            <person name="Sahu N."/>
            <person name="Viragh M."/>
            <person name="Koszo T."/>
            <person name="Mondo S."/>
            <person name="Kiss B."/>
            <person name="Balint B."/>
            <person name="Kues U."/>
            <person name="Barry K."/>
            <person name="Hegedus J.C."/>
            <person name="Henrissat B."/>
            <person name="Johnson J."/>
            <person name="Lipzen A."/>
            <person name="Ohm R."/>
            <person name="Nagy I."/>
            <person name="Pangilinan J."/>
            <person name="Yan J."/>
            <person name="Xiong Y."/>
            <person name="Grigoriev I.V."/>
            <person name="Hibbett D.S."/>
            <person name="Nagy L.G."/>
        </authorList>
    </citation>
    <scope>NUCLEOTIDE SEQUENCE [LARGE SCALE GENOMIC DNA]</scope>
    <source>
        <strain evidence="2 3">SZMC22713</strain>
    </source>
</reference>
<evidence type="ECO:0000313" key="2">
    <source>
        <dbReference type="EMBL" id="TDL20890.1"/>
    </source>
</evidence>
<comment type="similarity">
    <text evidence="1">Belongs to the universal ribosomal protein uL10 family.</text>
</comment>
<feature type="non-terminal residue" evidence="2">
    <location>
        <position position="267"/>
    </location>
</feature>
<dbReference type="InterPro" id="IPR047865">
    <property type="entry name" value="Ribosomal_uL10_bac_type"/>
</dbReference>
<dbReference type="InterPro" id="IPR043141">
    <property type="entry name" value="Ribosomal_uL10-like_sf"/>
</dbReference>
<proteinExistence type="inferred from homology"/>
<dbReference type="EMBL" id="ML170184">
    <property type="protein sequence ID" value="TDL20890.1"/>
    <property type="molecule type" value="Genomic_DNA"/>
</dbReference>
<organism evidence="2 3">
    <name type="scientific">Rickenella mellea</name>
    <dbReference type="NCBI Taxonomy" id="50990"/>
    <lineage>
        <taxon>Eukaryota</taxon>
        <taxon>Fungi</taxon>
        <taxon>Dikarya</taxon>
        <taxon>Basidiomycota</taxon>
        <taxon>Agaricomycotina</taxon>
        <taxon>Agaricomycetes</taxon>
        <taxon>Hymenochaetales</taxon>
        <taxon>Rickenellaceae</taxon>
        <taxon>Rickenella</taxon>
    </lineage>
</organism>